<feature type="compositionally biased region" description="Polar residues" evidence="1">
    <location>
        <begin position="12"/>
        <end position="29"/>
    </location>
</feature>
<dbReference type="Pfam" id="PF13196">
    <property type="entry name" value="DUF4012"/>
    <property type="match status" value="1"/>
</dbReference>
<feature type="region of interest" description="Disordered" evidence="1">
    <location>
        <begin position="1"/>
        <end position="71"/>
    </location>
</feature>
<evidence type="ECO:0000256" key="2">
    <source>
        <dbReference type="SAM" id="Phobius"/>
    </source>
</evidence>
<evidence type="ECO:0008006" key="5">
    <source>
        <dbReference type="Google" id="ProtNLM"/>
    </source>
</evidence>
<sequence>MSEHDGDETWQEPANQAEHQIGKAQNQAEYQPEHQTEAHADANAYANADINEDAPDSADSEPHSRRVRRRMSAEHIRRIKRKRRNRRILIAVVAVLLALAAFAVAFVWSVMSARSELQQAVASAKGLQSTITQADSRQLDTKVNEFSGHVDKAYKQTSSFLWTVASHVPYVGDDVSAVRTTVASLEDISSQALPQLAKVSKNVNLSNIHVENGTVSLPGLEDSQEPLSVADKVIDNSTREIKAAKRPHIHKVADALDSAQTYCAKLNSTVHTLNAVAQLLPGMLGTDSHANDAPRNYLILAQTNAEARPSGGLTGSLGVVTVQGGHLSMQPFVSDADIPKADEPVVKLTAEEKMLFTDKLGTDIRDANFTPDFPRTGEIVRAMWAKRYGLQVDGVIAIDPLFLQNMLDVTGGVTMPDGSVLDGDTTAQTLLNTVYARMTPEQTDEYFSQAAQLAFDHITQNANNPKDYINALSKSIDQGHLLLWSAHENEQNLIAESNISGRLITEGAKPQVGVYVSDETQSKMDWYLHREVTTEFQKVAANGANQYTVHIKMKNLMTAKELATAPNYVTGGTDGTEPGDIRTALFLYAPANGRLVDWKFQNQNDYQGVTVHDGLTLAVGKVTLKPGEEYEITLHVQSAPNTKNALTVRQTPLIEGR</sequence>
<keyword evidence="2" id="KW-0812">Transmembrane</keyword>
<gene>
    <name evidence="3" type="ORF">AL0462_1519</name>
</gene>
<dbReference type="RefSeq" id="WP_085381143.1">
    <property type="nucleotide sequence ID" value="NZ_LNKH01000010.1"/>
</dbReference>
<keyword evidence="2" id="KW-0472">Membrane</keyword>
<evidence type="ECO:0000313" key="3">
    <source>
        <dbReference type="EMBL" id="OSG95920.1"/>
    </source>
</evidence>
<dbReference type="AlphaFoldDB" id="A0A1X2ZNA7"/>
<name>A0A1X2ZNA7_BIFAD</name>
<protein>
    <recommendedName>
        <fullName evidence="5">DUF4012 domain-containing protein</fullName>
    </recommendedName>
</protein>
<proteinExistence type="predicted"/>
<evidence type="ECO:0000313" key="4">
    <source>
        <dbReference type="Proteomes" id="UP000193905"/>
    </source>
</evidence>
<feature type="compositionally biased region" description="Basic and acidic residues" evidence="1">
    <location>
        <begin position="31"/>
        <end position="40"/>
    </location>
</feature>
<feature type="transmembrane region" description="Helical" evidence="2">
    <location>
        <begin position="88"/>
        <end position="111"/>
    </location>
</feature>
<feature type="compositionally biased region" description="Acidic residues" evidence="1">
    <location>
        <begin position="50"/>
        <end position="59"/>
    </location>
</feature>
<dbReference type="Proteomes" id="UP000193905">
    <property type="component" value="Unassembled WGS sequence"/>
</dbReference>
<keyword evidence="2" id="KW-1133">Transmembrane helix</keyword>
<reference evidence="3 4" key="1">
    <citation type="journal article" date="2016" name="Sci. Rep.">
        <title>Evaluation of genetic diversity among strains of the human gut commensal Bifidobacterium adolescentis.</title>
        <authorList>
            <person name="Duranti S."/>
            <person name="Milani C."/>
            <person name="Lugli G.A."/>
            <person name="Mancabelli L."/>
            <person name="Turroni F."/>
            <person name="Ferrario C."/>
            <person name="Mangifesta M."/>
            <person name="Viappiani A."/>
            <person name="Sanchez B."/>
            <person name="Margolles A."/>
            <person name="van Sinderen D."/>
            <person name="Ventura M."/>
        </authorList>
    </citation>
    <scope>NUCLEOTIDE SEQUENCE [LARGE SCALE GENOMIC DNA]</scope>
    <source>
        <strain evidence="3 4">AL46-2</strain>
    </source>
</reference>
<organism evidence="3 4">
    <name type="scientific">Bifidobacterium adolescentis</name>
    <dbReference type="NCBI Taxonomy" id="1680"/>
    <lineage>
        <taxon>Bacteria</taxon>
        <taxon>Bacillati</taxon>
        <taxon>Actinomycetota</taxon>
        <taxon>Actinomycetes</taxon>
        <taxon>Bifidobacteriales</taxon>
        <taxon>Bifidobacteriaceae</taxon>
        <taxon>Bifidobacterium</taxon>
    </lineage>
</organism>
<accession>A0A1X2ZNA7</accession>
<dbReference type="InterPro" id="IPR025101">
    <property type="entry name" value="DUF4012"/>
</dbReference>
<feature type="compositionally biased region" description="Acidic residues" evidence="1">
    <location>
        <begin position="1"/>
        <end position="10"/>
    </location>
</feature>
<comment type="caution">
    <text evidence="3">The sequence shown here is derived from an EMBL/GenBank/DDBJ whole genome shotgun (WGS) entry which is preliminary data.</text>
</comment>
<evidence type="ECO:0000256" key="1">
    <source>
        <dbReference type="SAM" id="MobiDB-lite"/>
    </source>
</evidence>
<dbReference type="EMBL" id="LNKH01000010">
    <property type="protein sequence ID" value="OSG95920.1"/>
    <property type="molecule type" value="Genomic_DNA"/>
</dbReference>